<dbReference type="SUPFAM" id="SSF54403">
    <property type="entry name" value="Cystatin/monellin"/>
    <property type="match status" value="2"/>
</dbReference>
<accession>A0A0H4QF66</accession>
<dbReference type="InterPro" id="IPR046350">
    <property type="entry name" value="Cystatin_sf"/>
</dbReference>
<dbReference type="PATRIC" id="fig|1007676.4.peg.582"/>
<name>A0A0H4QF66_9LACO</name>
<keyword evidence="2" id="KW-1185">Reference proteome</keyword>
<evidence type="ECO:0008006" key="3">
    <source>
        <dbReference type="Google" id="ProtNLM"/>
    </source>
</evidence>
<sequence>MNRSTKILLAISLVTLVIVSALTYINLSFAPYSSAKSQSNSIAKDNAGIVDPDYFGDYTRADRYYSVGGLTKNRQYRYIIINAKSGKTQTINKGNAPLRESVLNGVAERYNPTKILHINLGVYKKQPTWEVAFKNKNGTIGYNLIDFKTGKSIEVLNNI</sequence>
<dbReference type="KEGG" id="lgn:ABM34_02810"/>
<protein>
    <recommendedName>
        <fullName evidence="3">DUF5590 domain-containing protein</fullName>
    </recommendedName>
</protein>
<dbReference type="OrthoDB" id="2242521at2"/>
<dbReference type="Gene3D" id="3.10.450.40">
    <property type="match status" value="2"/>
</dbReference>
<dbReference type="AlphaFoldDB" id="A0A0H4QF66"/>
<reference evidence="2" key="1">
    <citation type="submission" date="2015-07" db="EMBL/GenBank/DDBJ databases">
        <title>Lactobacillus ginsenosidimutans/EMML 3141/ whole genome sequencing.</title>
        <authorList>
            <person name="Kim M.K."/>
            <person name="Im W.-T."/>
            <person name="Srinivasan S."/>
            <person name="Lee J.-J."/>
        </authorList>
    </citation>
    <scope>NUCLEOTIDE SEQUENCE [LARGE SCALE GENOMIC DNA]</scope>
    <source>
        <strain evidence="2">EMML 3041</strain>
    </source>
</reference>
<organism evidence="1 2">
    <name type="scientific">Companilactobacillus ginsenosidimutans</name>
    <dbReference type="NCBI Taxonomy" id="1007676"/>
    <lineage>
        <taxon>Bacteria</taxon>
        <taxon>Bacillati</taxon>
        <taxon>Bacillota</taxon>
        <taxon>Bacilli</taxon>
        <taxon>Lactobacillales</taxon>
        <taxon>Lactobacillaceae</taxon>
        <taxon>Companilactobacillus</taxon>
    </lineage>
</organism>
<dbReference type="RefSeq" id="WP_048703135.1">
    <property type="nucleotide sequence ID" value="NZ_CP012034.1"/>
</dbReference>
<dbReference type="Proteomes" id="UP000036106">
    <property type="component" value="Chromosome"/>
</dbReference>
<gene>
    <name evidence="1" type="ORF">ABM34_02810</name>
</gene>
<dbReference type="EMBL" id="CP012034">
    <property type="protein sequence ID" value="AKP66587.1"/>
    <property type="molecule type" value="Genomic_DNA"/>
</dbReference>
<proteinExistence type="predicted"/>
<dbReference type="STRING" id="1007676.ABM34_02810"/>
<evidence type="ECO:0000313" key="1">
    <source>
        <dbReference type="EMBL" id="AKP66587.1"/>
    </source>
</evidence>
<evidence type="ECO:0000313" key="2">
    <source>
        <dbReference type="Proteomes" id="UP000036106"/>
    </source>
</evidence>